<keyword evidence="3 10" id="KW-0808">Transferase</keyword>
<evidence type="ECO:0000256" key="1">
    <source>
        <dbReference type="ARBA" id="ARBA00004141"/>
    </source>
</evidence>
<dbReference type="PANTHER" id="PTHR30576">
    <property type="entry name" value="COLANIC BIOSYNTHESIS UDP-GLUCOSE LIPID CARRIER TRANSFERASE"/>
    <property type="match status" value="1"/>
</dbReference>
<feature type="transmembrane region" description="Helical" evidence="8">
    <location>
        <begin position="123"/>
        <end position="140"/>
    </location>
</feature>
<name>A0A7V7TXM7_9HYPH</name>
<dbReference type="GO" id="GO:0000271">
    <property type="term" value="P:polysaccharide biosynthetic process"/>
    <property type="evidence" value="ECO:0007669"/>
    <property type="project" value="UniProtKB-KW"/>
</dbReference>
<gene>
    <name evidence="10" type="ORF">F6X38_06875</name>
</gene>
<evidence type="ECO:0000256" key="2">
    <source>
        <dbReference type="ARBA" id="ARBA00006464"/>
    </source>
</evidence>
<dbReference type="InterPro" id="IPR003362">
    <property type="entry name" value="Bact_transf"/>
</dbReference>
<evidence type="ECO:0000313" key="10">
    <source>
        <dbReference type="EMBL" id="KAB0680938.1"/>
    </source>
</evidence>
<dbReference type="Gene3D" id="3.40.50.720">
    <property type="entry name" value="NAD(P)-binding Rossmann-like Domain"/>
    <property type="match status" value="1"/>
</dbReference>
<evidence type="ECO:0000256" key="4">
    <source>
        <dbReference type="ARBA" id="ARBA00022692"/>
    </source>
</evidence>
<dbReference type="AlphaFoldDB" id="A0A7V7TXM7"/>
<sequence length="484" mass="53143">MLNQLASETADRYASRVIAPAIVSGMLMIAECVVLAAISIAVIATADAPSADMLWRCLVISVGGAVAGVCGIHVFGGYEIGMLSRRAAQIVPVASGWAAALAAIGLGLLVLQPESAVSRAWLSIWYVTGAVALLGARMVLAGPIRRWKRDGVMERRAVIVGGGQAAEELIRTIIAQPDGDVRICGIFDDRGDRRSPPLVAGYPKLGNIRELVEFARTARIDMLIVTLPLSAEKRVLEFLKSLWVLPLDIRLAAHAANPQFRSRSHSFVGQVPVLDVFNKPIADWNALTKRVFDILIASAAIVALSPVFLATAIAVRLDSKGPIFFRQKRHGFNNQVIEVFKFRSMYHEQADPAAKRVVTKGDPRVTRVGRFIRKSSIDELPQLWNVVRGELSLVGPRPHAVHAFSSSNEAFIEIVDDYFGRHKVKPGITGWAQVNGYRGEIDQADKLRKRFEYDLHYIDNWSILFDVAILARTPLSLLKTENAY</sequence>
<dbReference type="InterPro" id="IPR017473">
    <property type="entry name" value="Undecaprenyl-P_gluc_Ptfrase"/>
</dbReference>
<dbReference type="InterPro" id="IPR017475">
    <property type="entry name" value="EPS_sugar_tfrase"/>
</dbReference>
<dbReference type="SUPFAM" id="SSF51735">
    <property type="entry name" value="NAD(P)-binding Rossmann-fold domains"/>
    <property type="match status" value="1"/>
</dbReference>
<keyword evidence="4 8" id="KW-0812">Transmembrane</keyword>
<evidence type="ECO:0000256" key="3">
    <source>
        <dbReference type="ARBA" id="ARBA00022679"/>
    </source>
</evidence>
<dbReference type="InterPro" id="IPR036291">
    <property type="entry name" value="NAD(P)-bd_dom_sf"/>
</dbReference>
<evidence type="ECO:0000259" key="9">
    <source>
        <dbReference type="Pfam" id="PF02397"/>
    </source>
</evidence>
<feature type="transmembrane region" description="Helical" evidence="8">
    <location>
        <begin position="90"/>
        <end position="111"/>
    </location>
</feature>
<comment type="caution">
    <text evidence="10">The sequence shown here is derived from an EMBL/GenBank/DDBJ whole genome shotgun (WGS) entry which is preliminary data.</text>
</comment>
<evidence type="ECO:0000313" key="11">
    <source>
        <dbReference type="Proteomes" id="UP000432089"/>
    </source>
</evidence>
<dbReference type="EMBL" id="VZDO01000004">
    <property type="protein sequence ID" value="KAB0680938.1"/>
    <property type="molecule type" value="Genomic_DNA"/>
</dbReference>
<proteinExistence type="inferred from homology"/>
<dbReference type="GO" id="GO:0016020">
    <property type="term" value="C:membrane"/>
    <property type="evidence" value="ECO:0007669"/>
    <property type="project" value="UniProtKB-SubCell"/>
</dbReference>
<feature type="domain" description="Bacterial sugar transferase" evidence="9">
    <location>
        <begin position="289"/>
        <end position="478"/>
    </location>
</feature>
<dbReference type="GO" id="GO:0089702">
    <property type="term" value="F:undecaprenyl-phosphate glucose phosphotransferase activity"/>
    <property type="evidence" value="ECO:0007669"/>
    <property type="project" value="UniProtKB-EC"/>
</dbReference>
<evidence type="ECO:0000256" key="8">
    <source>
        <dbReference type="SAM" id="Phobius"/>
    </source>
</evidence>
<dbReference type="EC" id="2.7.8.31" evidence="10"/>
<keyword evidence="7" id="KW-0270">Exopolysaccharide synthesis</keyword>
<accession>A0A7V7TXM7</accession>
<reference evidence="10 11" key="1">
    <citation type="submission" date="2019-09" db="EMBL/GenBank/DDBJ databases">
        <title>YIM 132180 draft genome.</title>
        <authorList>
            <person name="Zhang K."/>
        </authorList>
    </citation>
    <scope>NUCLEOTIDE SEQUENCE [LARGE SCALE GENOMIC DNA]</scope>
    <source>
        <strain evidence="10 11">YIM 132180</strain>
    </source>
</reference>
<organism evidence="10 11">
    <name type="scientific">Plantimonas leprariae</name>
    <dbReference type="NCBI Taxonomy" id="2615207"/>
    <lineage>
        <taxon>Bacteria</taxon>
        <taxon>Pseudomonadati</taxon>
        <taxon>Pseudomonadota</taxon>
        <taxon>Alphaproteobacteria</taxon>
        <taxon>Hyphomicrobiales</taxon>
        <taxon>Aurantimonadaceae</taxon>
        <taxon>Plantimonas</taxon>
    </lineage>
</organism>
<keyword evidence="6 8" id="KW-0472">Membrane</keyword>
<dbReference type="Proteomes" id="UP000432089">
    <property type="component" value="Unassembled WGS sequence"/>
</dbReference>
<evidence type="ECO:0000256" key="6">
    <source>
        <dbReference type="ARBA" id="ARBA00023136"/>
    </source>
</evidence>
<evidence type="ECO:0000256" key="7">
    <source>
        <dbReference type="ARBA" id="ARBA00023169"/>
    </source>
</evidence>
<comment type="similarity">
    <text evidence="2">Belongs to the bacterial sugar transferase family.</text>
</comment>
<keyword evidence="11" id="KW-1185">Reference proteome</keyword>
<dbReference type="NCBIfam" id="TIGR03025">
    <property type="entry name" value="EPS_sugtrans"/>
    <property type="match status" value="1"/>
</dbReference>
<feature type="transmembrane region" description="Helical" evidence="8">
    <location>
        <begin position="294"/>
        <end position="315"/>
    </location>
</feature>
<dbReference type="Pfam" id="PF13727">
    <property type="entry name" value="CoA_binding_3"/>
    <property type="match status" value="1"/>
</dbReference>
<dbReference type="PANTHER" id="PTHR30576:SF0">
    <property type="entry name" value="UNDECAPRENYL-PHOSPHATE N-ACETYLGALACTOSAMINYL 1-PHOSPHATE TRANSFERASE-RELATED"/>
    <property type="match status" value="1"/>
</dbReference>
<comment type="subcellular location">
    <subcellularLocation>
        <location evidence="1">Membrane</location>
        <topology evidence="1">Multi-pass membrane protein</topology>
    </subcellularLocation>
</comment>
<dbReference type="Pfam" id="PF02397">
    <property type="entry name" value="Bac_transf"/>
    <property type="match status" value="1"/>
</dbReference>
<keyword evidence="5 8" id="KW-1133">Transmembrane helix</keyword>
<feature type="transmembrane region" description="Helical" evidence="8">
    <location>
        <begin position="21"/>
        <end position="46"/>
    </location>
</feature>
<protein>
    <submittedName>
        <fullName evidence="10">Undecaprenyl-phosphate glucose phosphotransferase</fullName>
        <ecNumber evidence="10">2.7.8.31</ecNumber>
    </submittedName>
</protein>
<evidence type="ECO:0000256" key="5">
    <source>
        <dbReference type="ARBA" id="ARBA00022989"/>
    </source>
</evidence>
<dbReference type="NCBIfam" id="TIGR03023">
    <property type="entry name" value="WcaJ_sugtrans"/>
    <property type="match status" value="1"/>
</dbReference>
<feature type="transmembrane region" description="Helical" evidence="8">
    <location>
        <begin position="58"/>
        <end position="78"/>
    </location>
</feature>